<dbReference type="PANTHER" id="PTHR30160">
    <property type="entry name" value="TETRAACYLDISACCHARIDE 4'-KINASE-RELATED"/>
    <property type="match status" value="1"/>
</dbReference>
<reference evidence="4 5" key="1">
    <citation type="submission" date="2023-05" db="EMBL/GenBank/DDBJ databases">
        <title>Complete Genome Resource of Xanthomonas oryzae pv. leersiae Strain YNJC Isolated From Plateau Japonica Rice in Southwest China.</title>
        <authorList>
            <person name="Aa X."/>
            <person name="Mei L."/>
            <person name="Liu P."/>
            <person name="Yang Y."/>
            <person name="Tang C."/>
            <person name="Zhang F."/>
            <person name="Dong C."/>
            <person name="Wang B."/>
            <person name="Chen X."/>
            <person name="Dai L."/>
        </authorList>
    </citation>
    <scope>NUCLEOTIDE SEQUENCE [LARGE SCALE GENOMIC DNA]</scope>
    <source>
        <strain evidence="4 5">YNJC</strain>
    </source>
</reference>
<dbReference type="Gene3D" id="3.40.50.2000">
    <property type="entry name" value="Glycogen Phosphorylase B"/>
    <property type="match status" value="1"/>
</dbReference>
<evidence type="ECO:0000313" key="4">
    <source>
        <dbReference type="EMBL" id="WIX06507.1"/>
    </source>
</evidence>
<dbReference type="AlphaFoldDB" id="A0AAJ6GXM1"/>
<gene>
    <name evidence="4" type="ORF">QN060_21160</name>
</gene>
<evidence type="ECO:0000256" key="3">
    <source>
        <dbReference type="SAM" id="MobiDB-lite"/>
    </source>
</evidence>
<keyword evidence="2" id="KW-0808">Transferase</keyword>
<dbReference type="InterPro" id="IPR051199">
    <property type="entry name" value="LPS_LOS_Heptosyltrfase"/>
</dbReference>
<evidence type="ECO:0000313" key="5">
    <source>
        <dbReference type="Proteomes" id="UP001228059"/>
    </source>
</evidence>
<feature type="region of interest" description="Disordered" evidence="3">
    <location>
        <begin position="143"/>
        <end position="164"/>
    </location>
</feature>
<dbReference type="RefSeq" id="WP_285956830.1">
    <property type="nucleotide sequence ID" value="NZ_CP127225.1"/>
</dbReference>
<evidence type="ECO:0000256" key="2">
    <source>
        <dbReference type="ARBA" id="ARBA00022679"/>
    </source>
</evidence>
<dbReference type="Proteomes" id="UP001228059">
    <property type="component" value="Chromosome"/>
</dbReference>
<dbReference type="EMBL" id="CP127225">
    <property type="protein sequence ID" value="WIX06507.1"/>
    <property type="molecule type" value="Genomic_DNA"/>
</dbReference>
<protein>
    <submittedName>
        <fullName evidence="4">Glycosyltransferase family 9 protein</fullName>
    </submittedName>
</protein>
<keyword evidence="1" id="KW-0328">Glycosyltransferase</keyword>
<dbReference type="GO" id="GO:0005829">
    <property type="term" value="C:cytosol"/>
    <property type="evidence" value="ECO:0007669"/>
    <property type="project" value="TreeGrafter"/>
</dbReference>
<dbReference type="SUPFAM" id="SSF53756">
    <property type="entry name" value="UDP-Glycosyltransferase/glycogen phosphorylase"/>
    <property type="match status" value="1"/>
</dbReference>
<proteinExistence type="predicted"/>
<dbReference type="InterPro" id="IPR002201">
    <property type="entry name" value="Glyco_trans_9"/>
</dbReference>
<accession>A0AAJ6GXM1</accession>
<organism evidence="4 5">
    <name type="scientific">Xanthomonas oryzae pv. leersiae</name>
    <dbReference type="NCBI Taxonomy" id="3112258"/>
    <lineage>
        <taxon>Bacteria</taxon>
        <taxon>Pseudomonadati</taxon>
        <taxon>Pseudomonadota</taxon>
        <taxon>Gammaproteobacteria</taxon>
        <taxon>Lysobacterales</taxon>
        <taxon>Lysobacteraceae</taxon>
        <taxon>Xanthomonas</taxon>
    </lineage>
</organism>
<dbReference type="GO" id="GO:0009244">
    <property type="term" value="P:lipopolysaccharide core region biosynthetic process"/>
    <property type="evidence" value="ECO:0007669"/>
    <property type="project" value="TreeGrafter"/>
</dbReference>
<dbReference type="GO" id="GO:0008713">
    <property type="term" value="F:ADP-heptose-lipopolysaccharide heptosyltransferase activity"/>
    <property type="evidence" value="ECO:0007669"/>
    <property type="project" value="TreeGrafter"/>
</dbReference>
<evidence type="ECO:0000256" key="1">
    <source>
        <dbReference type="ARBA" id="ARBA00022676"/>
    </source>
</evidence>
<dbReference type="Pfam" id="PF01075">
    <property type="entry name" value="Glyco_transf_9"/>
    <property type="match status" value="1"/>
</dbReference>
<sequence length="164" mass="18189">MGEAYPAWVVLSPWADFATKRWEPDRWRALARHVTERGFQVAIVGPPQAKALADDIVGDTHVNLPSLLRRACLVVTVDSGPLHVCDAMNVPVIGLHGLTRLSEAGPYWDDVPPSLSSTSVWSPIPYPEEIGREEAFFRRTDHRLPARSRGRHGDQGPVPAAWLQ</sequence>
<name>A0AAJ6GXM1_9XANT</name>